<dbReference type="KEGG" id="pmj:P9211_11091"/>
<dbReference type="FunFam" id="3.40.50.2020:FF:000002">
    <property type="entry name" value="Ribose-phosphate pyrophosphokinase"/>
    <property type="match status" value="1"/>
</dbReference>
<name>A9BB28_PROM4</name>
<comment type="pathway">
    <text evidence="9">Metabolic intermediate biosynthesis; 5-phospho-alpha-D-ribose 1-diphosphate biosynthesis; 5-phospho-alpha-D-ribose 1-diphosphate from D-ribose 5-phosphate (route I): step 1/1.</text>
</comment>
<dbReference type="RefSeq" id="WP_012195661.1">
    <property type="nucleotide sequence ID" value="NC_009976.1"/>
</dbReference>
<dbReference type="NCBIfam" id="NF002758">
    <property type="entry name" value="PRK02812.1"/>
    <property type="match status" value="1"/>
</dbReference>
<evidence type="ECO:0000313" key="11">
    <source>
        <dbReference type="EMBL" id="ABX09040.1"/>
    </source>
</evidence>
<evidence type="ECO:0000256" key="3">
    <source>
        <dbReference type="ARBA" id="ARBA00022727"/>
    </source>
</evidence>
<protein>
    <recommendedName>
        <fullName evidence="9">Ribose-phosphate pyrophosphokinase</fullName>
        <shortName evidence="9">RPPK</shortName>
        <ecNumber evidence="9">2.7.6.1</ecNumber>
    </recommendedName>
    <alternativeName>
        <fullName evidence="9">5-phospho-D-ribosyl alpha-1-diphosphate synthase</fullName>
    </alternativeName>
    <alternativeName>
        <fullName evidence="9">Phosphoribosyl diphosphate synthase</fullName>
    </alternativeName>
    <alternativeName>
        <fullName evidence="9">Phosphoribosyl pyrophosphate synthase</fullName>
        <shortName evidence="9">P-Rib-PP synthase</shortName>
        <shortName evidence="9">PRPP synthase</shortName>
        <shortName evidence="9">PRPPase</shortName>
    </alternativeName>
</protein>
<dbReference type="GO" id="GO:0006164">
    <property type="term" value="P:purine nucleotide biosynthetic process"/>
    <property type="evidence" value="ECO:0007669"/>
    <property type="project" value="TreeGrafter"/>
</dbReference>
<dbReference type="SMART" id="SM01400">
    <property type="entry name" value="Pribosyltran_N"/>
    <property type="match status" value="1"/>
</dbReference>
<dbReference type="EMBL" id="CP000878">
    <property type="protein sequence ID" value="ABX09040.1"/>
    <property type="molecule type" value="Genomic_DNA"/>
</dbReference>
<evidence type="ECO:0000256" key="9">
    <source>
        <dbReference type="HAMAP-Rule" id="MF_00583"/>
    </source>
</evidence>
<evidence type="ECO:0000256" key="1">
    <source>
        <dbReference type="ARBA" id="ARBA00022679"/>
    </source>
</evidence>
<feature type="binding site" evidence="9">
    <location>
        <position position="148"/>
    </location>
    <ligand>
        <name>Mg(2+)</name>
        <dbReference type="ChEBI" id="CHEBI:18420"/>
    </ligand>
</feature>
<dbReference type="NCBIfam" id="NF002320">
    <property type="entry name" value="PRK01259.1"/>
    <property type="match status" value="1"/>
</dbReference>
<feature type="binding site" evidence="9">
    <location>
        <begin position="55"/>
        <end position="57"/>
    </location>
    <ligand>
        <name>ATP</name>
        <dbReference type="ChEBI" id="CHEBI:30616"/>
    </ligand>
</feature>
<feature type="binding site" evidence="9">
    <location>
        <begin position="241"/>
        <end position="245"/>
    </location>
    <ligand>
        <name>D-ribose 5-phosphate</name>
        <dbReference type="ChEBI" id="CHEBI:78346"/>
    </ligand>
</feature>
<keyword evidence="5 9" id="KW-0418">Kinase</keyword>
<organism evidence="11 12">
    <name type="scientific">Prochlorococcus marinus (strain MIT 9211)</name>
    <dbReference type="NCBI Taxonomy" id="93059"/>
    <lineage>
        <taxon>Bacteria</taxon>
        <taxon>Bacillati</taxon>
        <taxon>Cyanobacteriota</taxon>
        <taxon>Cyanophyceae</taxon>
        <taxon>Synechococcales</taxon>
        <taxon>Prochlorococcaceae</taxon>
        <taxon>Prochlorococcus</taxon>
    </lineage>
</organism>
<comment type="catalytic activity">
    <reaction evidence="8 9">
        <text>D-ribose 5-phosphate + ATP = 5-phospho-alpha-D-ribose 1-diphosphate + AMP + H(+)</text>
        <dbReference type="Rhea" id="RHEA:15609"/>
        <dbReference type="ChEBI" id="CHEBI:15378"/>
        <dbReference type="ChEBI" id="CHEBI:30616"/>
        <dbReference type="ChEBI" id="CHEBI:58017"/>
        <dbReference type="ChEBI" id="CHEBI:78346"/>
        <dbReference type="ChEBI" id="CHEBI:456215"/>
        <dbReference type="EC" id="2.7.6.1"/>
    </reaction>
</comment>
<dbReference type="FunFam" id="3.40.50.2020:FF:000014">
    <property type="entry name" value="Ribose-phosphate pyrophosphokinase 1"/>
    <property type="match status" value="1"/>
</dbReference>
<keyword evidence="4 9" id="KW-0547">Nucleotide-binding</keyword>
<dbReference type="Pfam" id="PF13793">
    <property type="entry name" value="Pribosyltran_N"/>
    <property type="match status" value="1"/>
</dbReference>
<keyword evidence="2 9" id="KW-0479">Metal-binding</keyword>
<accession>A9BB28</accession>
<dbReference type="Pfam" id="PF14572">
    <property type="entry name" value="Pribosyl_synth"/>
    <property type="match status" value="1"/>
</dbReference>
<keyword evidence="6 9" id="KW-0067">ATP-binding</keyword>
<dbReference type="GO" id="GO:0000287">
    <property type="term" value="F:magnesium ion binding"/>
    <property type="evidence" value="ECO:0007669"/>
    <property type="project" value="UniProtKB-UniRule"/>
</dbReference>
<evidence type="ECO:0000256" key="6">
    <source>
        <dbReference type="ARBA" id="ARBA00022840"/>
    </source>
</evidence>
<evidence type="ECO:0000313" key="12">
    <source>
        <dbReference type="Proteomes" id="UP000000788"/>
    </source>
</evidence>
<comment type="subcellular location">
    <subcellularLocation>
        <location evidence="9">Cytoplasm</location>
    </subcellularLocation>
</comment>
<dbReference type="GO" id="GO:0002189">
    <property type="term" value="C:ribose phosphate diphosphokinase complex"/>
    <property type="evidence" value="ECO:0007669"/>
    <property type="project" value="TreeGrafter"/>
</dbReference>
<evidence type="ECO:0000256" key="2">
    <source>
        <dbReference type="ARBA" id="ARBA00022723"/>
    </source>
</evidence>
<dbReference type="GO" id="GO:0006015">
    <property type="term" value="P:5-phosphoribose 1-diphosphate biosynthetic process"/>
    <property type="evidence" value="ECO:0007669"/>
    <property type="project" value="UniProtKB-UniRule"/>
</dbReference>
<keyword evidence="9" id="KW-0963">Cytoplasm</keyword>
<dbReference type="InterPro" id="IPR037515">
    <property type="entry name" value="Rib-P_diPkinase_bac"/>
</dbReference>
<dbReference type="GO" id="GO:0016301">
    <property type="term" value="F:kinase activity"/>
    <property type="evidence" value="ECO:0007669"/>
    <property type="project" value="UniProtKB-KW"/>
</dbReference>
<dbReference type="GO" id="GO:0005524">
    <property type="term" value="F:ATP binding"/>
    <property type="evidence" value="ECO:0007669"/>
    <property type="project" value="UniProtKB-KW"/>
</dbReference>
<dbReference type="OrthoDB" id="9777067at2"/>
<feature type="binding site" evidence="9">
    <location>
        <position position="213"/>
    </location>
    <ligand>
        <name>D-ribose 5-phosphate</name>
        <dbReference type="ChEBI" id="CHEBI:78346"/>
    </ligand>
</feature>
<dbReference type="eggNOG" id="COG0462">
    <property type="taxonomic scope" value="Bacteria"/>
</dbReference>
<dbReference type="GO" id="GO:0005737">
    <property type="term" value="C:cytoplasm"/>
    <property type="evidence" value="ECO:0007669"/>
    <property type="project" value="UniProtKB-SubCell"/>
</dbReference>
<dbReference type="Proteomes" id="UP000000788">
    <property type="component" value="Chromosome"/>
</dbReference>
<evidence type="ECO:0000259" key="10">
    <source>
        <dbReference type="Pfam" id="PF13793"/>
    </source>
</evidence>
<comment type="similarity">
    <text evidence="9">Belongs to the ribose-phosphate pyrophosphokinase family. Class I subfamily.</text>
</comment>
<comment type="function">
    <text evidence="9">Involved in the biosynthesis of the central metabolite phospho-alpha-D-ribosyl-1-pyrophosphate (PRPP) via the transfer of pyrophosphoryl group from ATP to 1-hydroxyl of ribose-5-phosphate (Rib-5-P).</text>
</comment>
<dbReference type="AlphaFoldDB" id="A9BB28"/>
<feature type="binding site" evidence="9">
    <location>
        <position position="187"/>
    </location>
    <ligand>
        <name>Mg(2+)</name>
        <dbReference type="ChEBI" id="CHEBI:18420"/>
    </ligand>
</feature>
<proteinExistence type="inferred from homology"/>
<keyword evidence="1 9" id="KW-0808">Transferase</keyword>
<reference evidence="11 12" key="1">
    <citation type="journal article" date="2007" name="PLoS Genet.">
        <title>Patterns and implications of gene gain and loss in the evolution of Prochlorococcus.</title>
        <authorList>
            <person name="Kettler G.C."/>
            <person name="Martiny A.C."/>
            <person name="Huang K."/>
            <person name="Zucker J."/>
            <person name="Coleman M.L."/>
            <person name="Rodrigue S."/>
            <person name="Chen F."/>
            <person name="Lapidus A."/>
            <person name="Ferriera S."/>
            <person name="Johnson J."/>
            <person name="Steglich C."/>
            <person name="Church G.M."/>
            <person name="Richardson P."/>
            <person name="Chisholm S.W."/>
        </authorList>
    </citation>
    <scope>NUCLEOTIDE SEQUENCE [LARGE SCALE GENOMIC DNA]</scope>
    <source>
        <strain evidence="12">MIT 9211</strain>
    </source>
</reference>
<evidence type="ECO:0000256" key="8">
    <source>
        <dbReference type="ARBA" id="ARBA00049535"/>
    </source>
</evidence>
<dbReference type="GO" id="GO:0009156">
    <property type="term" value="P:ribonucleoside monophosphate biosynthetic process"/>
    <property type="evidence" value="ECO:0007669"/>
    <property type="project" value="InterPro"/>
</dbReference>
<dbReference type="CDD" id="cd06223">
    <property type="entry name" value="PRTases_typeI"/>
    <property type="match status" value="1"/>
</dbReference>
<dbReference type="InterPro" id="IPR029057">
    <property type="entry name" value="PRTase-like"/>
</dbReference>
<dbReference type="PANTHER" id="PTHR10210">
    <property type="entry name" value="RIBOSE-PHOSPHATE DIPHOSPHOKINASE FAMILY MEMBER"/>
    <property type="match status" value="1"/>
</dbReference>
<comment type="subunit">
    <text evidence="9">Homohexamer.</text>
</comment>
<dbReference type="UniPathway" id="UPA00087">
    <property type="reaction ID" value="UER00172"/>
</dbReference>
<dbReference type="GO" id="GO:0004749">
    <property type="term" value="F:ribose phosphate diphosphokinase activity"/>
    <property type="evidence" value="ECO:0007669"/>
    <property type="project" value="UniProtKB-UniRule"/>
</dbReference>
<feature type="active site" evidence="9">
    <location>
        <position position="211"/>
    </location>
</feature>
<feature type="domain" description="Ribose-phosphate pyrophosphokinase N-terminal" evidence="10">
    <location>
        <begin position="23"/>
        <end position="138"/>
    </location>
</feature>
<feature type="binding site" evidence="9">
    <location>
        <position position="237"/>
    </location>
    <ligand>
        <name>D-ribose 5-phosphate</name>
        <dbReference type="ChEBI" id="CHEBI:78346"/>
    </ligand>
</feature>
<comment type="caution">
    <text evidence="9">Lacks conserved residue(s) required for the propagation of feature annotation.</text>
</comment>
<keyword evidence="3 9" id="KW-0545">Nucleotide biosynthesis</keyword>
<dbReference type="STRING" id="93059.P9211_11091"/>
<dbReference type="InterPro" id="IPR000836">
    <property type="entry name" value="PRTase_dom"/>
</dbReference>
<dbReference type="SUPFAM" id="SSF53271">
    <property type="entry name" value="PRTase-like"/>
    <property type="match status" value="1"/>
</dbReference>
<dbReference type="PROSITE" id="PS00114">
    <property type="entry name" value="PRPP_SYNTHASE"/>
    <property type="match status" value="1"/>
</dbReference>
<dbReference type="Gene3D" id="3.40.50.2020">
    <property type="match status" value="2"/>
</dbReference>
<keyword evidence="12" id="KW-1185">Reference proteome</keyword>
<comment type="cofactor">
    <cofactor evidence="9">
        <name>Mg(2+)</name>
        <dbReference type="ChEBI" id="CHEBI:18420"/>
    </cofactor>
    <text evidence="9">Binds 2 Mg(2+) ions per subunit.</text>
</comment>
<evidence type="ECO:0000256" key="7">
    <source>
        <dbReference type="ARBA" id="ARBA00022842"/>
    </source>
</evidence>
<evidence type="ECO:0000256" key="5">
    <source>
        <dbReference type="ARBA" id="ARBA00022777"/>
    </source>
</evidence>
<gene>
    <name evidence="11" type="primary">prsA</name>
    <name evidence="9" type="synonym">prs</name>
    <name evidence="11" type="ordered locus">P9211_11091</name>
</gene>
<dbReference type="NCBIfam" id="TIGR01251">
    <property type="entry name" value="ribP_PPkin"/>
    <property type="match status" value="1"/>
</dbReference>
<dbReference type="PANTHER" id="PTHR10210:SF41">
    <property type="entry name" value="RIBOSE-PHOSPHATE PYROPHOSPHOKINASE 1, CHLOROPLASTIC"/>
    <property type="match status" value="1"/>
</dbReference>
<dbReference type="HAMAP" id="MF_00583_B">
    <property type="entry name" value="RibP_PPkinase_B"/>
    <property type="match status" value="1"/>
</dbReference>
<evidence type="ECO:0000256" key="4">
    <source>
        <dbReference type="ARBA" id="ARBA00022741"/>
    </source>
</evidence>
<sequence length="331" mass="36011">MTSFITAANTKQKNISHDTRRLRLISGTSNPALSKEIAQYIGIPCVPLVSKRFADGELYIQIQQSIRGCDVFLIQPTCAPVNDSLMELMIMVDACKRASARQITAVIPYYGYARADRKTAGRESITAKLTANLLVSSGVDRVLAMDLHSAQIQGYFDIPCDHIYGSPVLVDYLATKQLDEVVVVSPDVGGVARARAFAKQMKDAPLAIIDKRRSAHNVAESLTVIGEVANKTAILIDDMIDTGGTICAGAELLRKEGAKRVFACASHAVFSPPAYSRLSIPNLFEQVIVTNSIPVPNDLNFEQLQVLSVANMLGEAILRIHEESSVSSMFR</sequence>
<dbReference type="InterPro" id="IPR000842">
    <property type="entry name" value="PRib_PP_synth_CS"/>
</dbReference>
<dbReference type="EC" id="2.7.6.1" evidence="9"/>
<dbReference type="InterPro" id="IPR029099">
    <property type="entry name" value="Pribosyltran_N"/>
</dbReference>
<dbReference type="HOGENOM" id="CLU_033546_7_0_3"/>
<keyword evidence="7 9" id="KW-0460">Magnesium</keyword>
<dbReference type="InterPro" id="IPR005946">
    <property type="entry name" value="Rib-P_diPkinase"/>
</dbReference>